<dbReference type="AlphaFoldDB" id="A0A7J6X824"/>
<evidence type="ECO:0000256" key="1">
    <source>
        <dbReference type="SAM" id="MobiDB-lite"/>
    </source>
</evidence>
<feature type="compositionally biased region" description="Low complexity" evidence="1">
    <location>
        <begin position="23"/>
        <end position="40"/>
    </location>
</feature>
<protein>
    <submittedName>
        <fullName evidence="2">Uncharacterized protein</fullName>
    </submittedName>
</protein>
<feature type="region of interest" description="Disordered" evidence="1">
    <location>
        <begin position="86"/>
        <end position="108"/>
    </location>
</feature>
<dbReference type="EMBL" id="JABWDY010003445">
    <property type="protein sequence ID" value="KAF5205936.1"/>
    <property type="molecule type" value="Genomic_DNA"/>
</dbReference>
<gene>
    <name evidence="2" type="ORF">FRX31_004477</name>
</gene>
<organism evidence="2 3">
    <name type="scientific">Thalictrum thalictroides</name>
    <name type="common">Rue-anemone</name>
    <name type="synonym">Anemone thalictroides</name>
    <dbReference type="NCBI Taxonomy" id="46969"/>
    <lineage>
        <taxon>Eukaryota</taxon>
        <taxon>Viridiplantae</taxon>
        <taxon>Streptophyta</taxon>
        <taxon>Embryophyta</taxon>
        <taxon>Tracheophyta</taxon>
        <taxon>Spermatophyta</taxon>
        <taxon>Magnoliopsida</taxon>
        <taxon>Ranunculales</taxon>
        <taxon>Ranunculaceae</taxon>
        <taxon>Thalictroideae</taxon>
        <taxon>Thalictrum</taxon>
    </lineage>
</organism>
<sequence length="108" mass="11674">MGGVCSNGVVSSSSKRNLVIEPKNSSGFTTTNTTNSKFKTMGSFNNQRNSTQGEEHDDEEKEELDSMVSYSYSPMDYHSGELGIPSSSFGLNPSNSKPVTPAAYKVSY</sequence>
<evidence type="ECO:0000313" key="2">
    <source>
        <dbReference type="EMBL" id="KAF5205936.1"/>
    </source>
</evidence>
<reference evidence="2 3" key="1">
    <citation type="submission" date="2020-06" db="EMBL/GenBank/DDBJ databases">
        <title>Transcriptomic and genomic resources for Thalictrum thalictroides and T. hernandezii: Facilitating candidate gene discovery in an emerging model plant lineage.</title>
        <authorList>
            <person name="Arias T."/>
            <person name="Riano-Pachon D.M."/>
            <person name="Di Stilio V.S."/>
        </authorList>
    </citation>
    <scope>NUCLEOTIDE SEQUENCE [LARGE SCALE GENOMIC DNA]</scope>
    <source>
        <strain evidence="3">cv. WT478/WT964</strain>
        <tissue evidence="2">Leaves</tissue>
    </source>
</reference>
<dbReference type="Proteomes" id="UP000554482">
    <property type="component" value="Unassembled WGS sequence"/>
</dbReference>
<name>A0A7J6X824_THATH</name>
<feature type="compositionally biased region" description="Low complexity" evidence="1">
    <location>
        <begin position="1"/>
        <end position="14"/>
    </location>
</feature>
<feature type="compositionally biased region" description="Polar residues" evidence="1">
    <location>
        <begin position="86"/>
        <end position="98"/>
    </location>
</feature>
<accession>A0A7J6X824</accession>
<comment type="caution">
    <text evidence="2">The sequence shown here is derived from an EMBL/GenBank/DDBJ whole genome shotgun (WGS) entry which is preliminary data.</text>
</comment>
<feature type="compositionally biased region" description="Polar residues" evidence="1">
    <location>
        <begin position="42"/>
        <end position="52"/>
    </location>
</feature>
<feature type="compositionally biased region" description="Acidic residues" evidence="1">
    <location>
        <begin position="55"/>
        <end position="65"/>
    </location>
</feature>
<proteinExistence type="predicted"/>
<feature type="region of interest" description="Disordered" evidence="1">
    <location>
        <begin position="1"/>
        <end position="65"/>
    </location>
</feature>
<evidence type="ECO:0000313" key="3">
    <source>
        <dbReference type="Proteomes" id="UP000554482"/>
    </source>
</evidence>
<keyword evidence="3" id="KW-1185">Reference proteome</keyword>